<feature type="domain" description="NigD-like C-terminal" evidence="1">
    <location>
        <begin position="86"/>
        <end position="184"/>
    </location>
</feature>
<proteinExistence type="predicted"/>
<reference evidence="2 3" key="1">
    <citation type="submission" date="2014-09" db="EMBL/GenBank/DDBJ databases">
        <title>Draft Genome Sequence of Draconibacterium sp. JN14CK-3.</title>
        <authorList>
            <person name="Dong C."/>
            <person name="Lai Q."/>
            <person name="Shao Z."/>
        </authorList>
    </citation>
    <scope>NUCLEOTIDE SEQUENCE [LARGE SCALE GENOMIC DNA]</scope>
    <source>
        <strain evidence="2 3">JN14CK-3</strain>
    </source>
</reference>
<dbReference type="AlphaFoldDB" id="A0A0D8J6J7"/>
<sequence>MSFDAKGTVIDYAGAGDCGFIIELDNGRKVQPLYYPDDFTFSQGQRVLISYTELNNVYISCDQGVPCEVTYAEELSCSPYVDLYFENYDSLARDPVHLHEAYMDGDCLYFKLSYSGGCVDHTIDLARMHPWTASSSTVPTFEIRHNANGDLCEAWFTREFRFDLSDLKAEGKTEFVLTAKLIGDEVYNKIFQLD</sequence>
<dbReference type="InterPro" id="IPR035376">
    <property type="entry name" value="NigD_C"/>
</dbReference>
<organism evidence="2 3">
    <name type="scientific">Draconibacterium sediminis</name>
    <dbReference type="NCBI Taxonomy" id="1544798"/>
    <lineage>
        <taxon>Bacteria</taxon>
        <taxon>Pseudomonadati</taxon>
        <taxon>Bacteroidota</taxon>
        <taxon>Bacteroidia</taxon>
        <taxon>Marinilabiliales</taxon>
        <taxon>Prolixibacteraceae</taxon>
        <taxon>Draconibacterium</taxon>
    </lineage>
</organism>
<comment type="caution">
    <text evidence="2">The sequence shown here is derived from an EMBL/GenBank/DDBJ whole genome shotgun (WGS) entry which is preliminary data.</text>
</comment>
<dbReference type="Pfam" id="PF17415">
    <property type="entry name" value="NigD_C"/>
    <property type="match status" value="1"/>
</dbReference>
<dbReference type="EMBL" id="JRHC01000005">
    <property type="protein sequence ID" value="KJF42595.1"/>
    <property type="molecule type" value="Genomic_DNA"/>
</dbReference>
<keyword evidence="3" id="KW-1185">Reference proteome</keyword>
<protein>
    <recommendedName>
        <fullName evidence="1">NigD-like C-terminal domain-containing protein</fullName>
    </recommendedName>
</protein>
<name>A0A0D8J6J7_9BACT</name>
<dbReference type="Proteomes" id="UP000032544">
    <property type="component" value="Unassembled WGS sequence"/>
</dbReference>
<evidence type="ECO:0000313" key="2">
    <source>
        <dbReference type="EMBL" id="KJF42595.1"/>
    </source>
</evidence>
<dbReference type="STRING" id="1544798.LH29_18800"/>
<evidence type="ECO:0000313" key="3">
    <source>
        <dbReference type="Proteomes" id="UP000032544"/>
    </source>
</evidence>
<evidence type="ECO:0000259" key="1">
    <source>
        <dbReference type="Pfam" id="PF17415"/>
    </source>
</evidence>
<accession>A0A0D8J6J7</accession>
<gene>
    <name evidence="2" type="ORF">LH29_18800</name>
</gene>
<dbReference type="InterPro" id="IPR038143">
    <property type="entry name" value="NigD-like_C_dom_sf"/>
</dbReference>
<dbReference type="Gene3D" id="2.60.40.2370">
    <property type="entry name" value="NigD-like, C-terminal beta sandwich domain"/>
    <property type="match status" value="1"/>
</dbReference>